<sequence>MMKQMMKMLKQISEVFPLLEEVMHDVSNPNHVDHGIIIDHPEFNDNSQQEFRIEDKKELNMIEEVSDPIDLFLNVTVDVEVKLTIGIELQLFLSESRDEPIHFLARVKETLTEEVDEFISFSFDDEVKSQETHTFHLPCGECIITLEDIVLQLSLPIDKSIITGSAVILGKVDLCRALLGKVPDKFEGGQTSINWLENNFDELLKVRMKEIIEQYA</sequence>
<dbReference type="Pfam" id="PF10536">
    <property type="entry name" value="PMD"/>
    <property type="match status" value="1"/>
</dbReference>
<dbReference type="AlphaFoldDB" id="A0A9D3VPV8"/>
<organism evidence="2 3">
    <name type="scientific">Gossypium stocksii</name>
    <dbReference type="NCBI Taxonomy" id="47602"/>
    <lineage>
        <taxon>Eukaryota</taxon>
        <taxon>Viridiplantae</taxon>
        <taxon>Streptophyta</taxon>
        <taxon>Embryophyta</taxon>
        <taxon>Tracheophyta</taxon>
        <taxon>Spermatophyta</taxon>
        <taxon>Magnoliopsida</taxon>
        <taxon>eudicotyledons</taxon>
        <taxon>Gunneridae</taxon>
        <taxon>Pentapetalae</taxon>
        <taxon>rosids</taxon>
        <taxon>malvids</taxon>
        <taxon>Malvales</taxon>
        <taxon>Malvaceae</taxon>
        <taxon>Malvoideae</taxon>
        <taxon>Gossypium</taxon>
    </lineage>
</organism>
<dbReference type="GO" id="GO:0010073">
    <property type="term" value="P:meristem maintenance"/>
    <property type="evidence" value="ECO:0007669"/>
    <property type="project" value="InterPro"/>
</dbReference>
<accession>A0A9D3VPV8</accession>
<dbReference type="PANTHER" id="PTHR46033">
    <property type="entry name" value="PROTEIN MAIN-LIKE 2"/>
    <property type="match status" value="1"/>
</dbReference>
<dbReference type="InterPro" id="IPR044824">
    <property type="entry name" value="MAIN-like"/>
</dbReference>
<evidence type="ECO:0000313" key="2">
    <source>
        <dbReference type="EMBL" id="KAH1091634.1"/>
    </source>
</evidence>
<evidence type="ECO:0000259" key="1">
    <source>
        <dbReference type="Pfam" id="PF10536"/>
    </source>
</evidence>
<dbReference type="InterPro" id="IPR019557">
    <property type="entry name" value="AminoTfrase-like_pln_mobile"/>
</dbReference>
<keyword evidence="3" id="KW-1185">Reference proteome</keyword>
<gene>
    <name evidence="2" type="ORF">J1N35_018891</name>
</gene>
<dbReference type="PANTHER" id="PTHR46033:SF8">
    <property type="entry name" value="PROTEIN MAINTENANCE OF MERISTEMS-LIKE"/>
    <property type="match status" value="1"/>
</dbReference>
<protein>
    <recommendedName>
        <fullName evidence="1">Aminotransferase-like plant mobile domain-containing protein</fullName>
    </recommendedName>
</protein>
<comment type="caution">
    <text evidence="2">The sequence shown here is derived from an EMBL/GenBank/DDBJ whole genome shotgun (WGS) entry which is preliminary data.</text>
</comment>
<name>A0A9D3VPV8_9ROSI</name>
<dbReference type="Proteomes" id="UP000828251">
    <property type="component" value="Unassembled WGS sequence"/>
</dbReference>
<reference evidence="2 3" key="1">
    <citation type="journal article" date="2021" name="Plant Biotechnol. J.">
        <title>Multi-omics assisted identification of the key and species-specific regulatory components of drought-tolerant mechanisms in Gossypium stocksii.</title>
        <authorList>
            <person name="Yu D."/>
            <person name="Ke L."/>
            <person name="Zhang D."/>
            <person name="Wu Y."/>
            <person name="Sun Y."/>
            <person name="Mei J."/>
            <person name="Sun J."/>
            <person name="Sun Y."/>
        </authorList>
    </citation>
    <scope>NUCLEOTIDE SEQUENCE [LARGE SCALE GENOMIC DNA]</scope>
    <source>
        <strain evidence="3">cv. E1</strain>
        <tissue evidence="2">Leaf</tissue>
    </source>
</reference>
<dbReference type="EMBL" id="JAIQCV010000006">
    <property type="protein sequence ID" value="KAH1091634.1"/>
    <property type="molecule type" value="Genomic_DNA"/>
</dbReference>
<evidence type="ECO:0000313" key="3">
    <source>
        <dbReference type="Proteomes" id="UP000828251"/>
    </source>
</evidence>
<proteinExistence type="predicted"/>
<feature type="domain" description="Aminotransferase-like plant mobile" evidence="1">
    <location>
        <begin position="130"/>
        <end position="201"/>
    </location>
</feature>